<sequence>MPTCASSPQIKFFHFDPLKSNLLRPRSLETYVTLQSRKKFLAMSHDYCTPCMTSSDEDGTKARVLKNSLANMRLHHEEFFRRELLSSASL</sequence>
<gene>
    <name evidence="1" type="ORF">JTE90_000530</name>
</gene>
<comment type="caution">
    <text evidence="1">The sequence shown here is derived from an EMBL/GenBank/DDBJ whole genome shotgun (WGS) entry which is preliminary data.</text>
</comment>
<dbReference type="EMBL" id="JAFNEN010000015">
    <property type="protein sequence ID" value="KAG8200448.1"/>
    <property type="molecule type" value="Genomic_DNA"/>
</dbReference>
<name>A0AAV6VXJ7_9ARAC</name>
<proteinExistence type="predicted"/>
<evidence type="ECO:0000313" key="1">
    <source>
        <dbReference type="EMBL" id="KAG8200448.1"/>
    </source>
</evidence>
<evidence type="ECO:0000313" key="2">
    <source>
        <dbReference type="Proteomes" id="UP000827092"/>
    </source>
</evidence>
<reference evidence="1 2" key="1">
    <citation type="journal article" date="2022" name="Nat. Ecol. Evol.">
        <title>A masculinizing supergene underlies an exaggerated male reproductive morph in a spider.</title>
        <authorList>
            <person name="Hendrickx F."/>
            <person name="De Corte Z."/>
            <person name="Sonet G."/>
            <person name="Van Belleghem S.M."/>
            <person name="Kostlbacher S."/>
            <person name="Vangestel C."/>
        </authorList>
    </citation>
    <scope>NUCLEOTIDE SEQUENCE [LARGE SCALE GENOMIC DNA]</scope>
    <source>
        <strain evidence="1">W744_W776</strain>
    </source>
</reference>
<accession>A0AAV6VXJ7</accession>
<organism evidence="1 2">
    <name type="scientific">Oedothorax gibbosus</name>
    <dbReference type="NCBI Taxonomy" id="931172"/>
    <lineage>
        <taxon>Eukaryota</taxon>
        <taxon>Metazoa</taxon>
        <taxon>Ecdysozoa</taxon>
        <taxon>Arthropoda</taxon>
        <taxon>Chelicerata</taxon>
        <taxon>Arachnida</taxon>
        <taxon>Araneae</taxon>
        <taxon>Araneomorphae</taxon>
        <taxon>Entelegynae</taxon>
        <taxon>Araneoidea</taxon>
        <taxon>Linyphiidae</taxon>
        <taxon>Erigoninae</taxon>
        <taxon>Oedothorax</taxon>
    </lineage>
</organism>
<dbReference type="Proteomes" id="UP000827092">
    <property type="component" value="Unassembled WGS sequence"/>
</dbReference>
<dbReference type="AlphaFoldDB" id="A0AAV6VXJ7"/>
<keyword evidence="2" id="KW-1185">Reference proteome</keyword>
<protein>
    <submittedName>
        <fullName evidence="1">Uncharacterized protein</fullName>
    </submittedName>
</protein>